<sequence>MTGPSRGEHWFYLCLSVAGFAVIGWLLLTRGWMGPAAIEIVVIGGGFFAWSLWRAIRGLRNGL</sequence>
<accession>A0A840WGB9</accession>
<gene>
    <name evidence="2" type="ORF">FHS89_000196</name>
</gene>
<keyword evidence="3" id="KW-1185">Reference proteome</keyword>
<dbReference type="EMBL" id="JACIJS010000001">
    <property type="protein sequence ID" value="MBB5514198.1"/>
    <property type="molecule type" value="Genomic_DNA"/>
</dbReference>
<evidence type="ECO:0000313" key="2">
    <source>
        <dbReference type="EMBL" id="MBB5514198.1"/>
    </source>
</evidence>
<feature type="transmembrane region" description="Helical" evidence="1">
    <location>
        <begin position="9"/>
        <end position="28"/>
    </location>
</feature>
<dbReference type="Proteomes" id="UP000553766">
    <property type="component" value="Unassembled WGS sequence"/>
</dbReference>
<evidence type="ECO:0000256" key="1">
    <source>
        <dbReference type="SAM" id="Phobius"/>
    </source>
</evidence>
<dbReference type="AlphaFoldDB" id="A0A840WGB9"/>
<evidence type="ECO:0000313" key="3">
    <source>
        <dbReference type="Proteomes" id="UP000553766"/>
    </source>
</evidence>
<keyword evidence="1" id="KW-0472">Membrane</keyword>
<dbReference type="RefSeq" id="WP_184007556.1">
    <property type="nucleotide sequence ID" value="NZ_JACIJS010000001.1"/>
</dbReference>
<name>A0A840WGB9_9RHOB</name>
<keyword evidence="1" id="KW-1133">Transmembrane helix</keyword>
<keyword evidence="1" id="KW-0812">Transmembrane</keyword>
<protein>
    <submittedName>
        <fullName evidence="2">Uncharacterized protein</fullName>
    </submittedName>
</protein>
<reference evidence="2 3" key="1">
    <citation type="submission" date="2020-08" db="EMBL/GenBank/DDBJ databases">
        <title>Genomic Encyclopedia of Type Strains, Phase IV (KMG-IV): sequencing the most valuable type-strain genomes for metagenomic binning, comparative biology and taxonomic classification.</title>
        <authorList>
            <person name="Goeker M."/>
        </authorList>
    </citation>
    <scope>NUCLEOTIDE SEQUENCE [LARGE SCALE GENOMIC DNA]</scope>
    <source>
        <strain evidence="2 3">DSM 103377</strain>
    </source>
</reference>
<organism evidence="2 3">
    <name type="scientific">Rubricella aquisinus</name>
    <dbReference type="NCBI Taxonomy" id="2028108"/>
    <lineage>
        <taxon>Bacteria</taxon>
        <taxon>Pseudomonadati</taxon>
        <taxon>Pseudomonadota</taxon>
        <taxon>Alphaproteobacteria</taxon>
        <taxon>Rhodobacterales</taxon>
        <taxon>Paracoccaceae</taxon>
        <taxon>Rubricella</taxon>
    </lineage>
</organism>
<comment type="caution">
    <text evidence="2">The sequence shown here is derived from an EMBL/GenBank/DDBJ whole genome shotgun (WGS) entry which is preliminary data.</text>
</comment>
<feature type="transmembrane region" description="Helical" evidence="1">
    <location>
        <begin position="34"/>
        <end position="53"/>
    </location>
</feature>
<proteinExistence type="predicted"/>